<keyword evidence="2" id="KW-1185">Reference proteome</keyword>
<evidence type="ECO:0000313" key="1">
    <source>
        <dbReference type="EMBL" id="OWR55430.1"/>
    </source>
</evidence>
<dbReference type="KEGG" id="dpl:KGM_210795A"/>
<dbReference type="Proteomes" id="UP000007151">
    <property type="component" value="Unassembled WGS sequence"/>
</dbReference>
<evidence type="ECO:0000313" key="2">
    <source>
        <dbReference type="Proteomes" id="UP000007151"/>
    </source>
</evidence>
<organism evidence="1 2">
    <name type="scientific">Danaus plexippus plexippus</name>
    <dbReference type="NCBI Taxonomy" id="278856"/>
    <lineage>
        <taxon>Eukaryota</taxon>
        <taxon>Metazoa</taxon>
        <taxon>Ecdysozoa</taxon>
        <taxon>Arthropoda</taxon>
        <taxon>Hexapoda</taxon>
        <taxon>Insecta</taxon>
        <taxon>Pterygota</taxon>
        <taxon>Neoptera</taxon>
        <taxon>Endopterygota</taxon>
        <taxon>Lepidoptera</taxon>
        <taxon>Glossata</taxon>
        <taxon>Ditrysia</taxon>
        <taxon>Papilionoidea</taxon>
        <taxon>Nymphalidae</taxon>
        <taxon>Danainae</taxon>
        <taxon>Danaini</taxon>
        <taxon>Danaina</taxon>
        <taxon>Danaus</taxon>
        <taxon>Danaus</taxon>
    </lineage>
</organism>
<dbReference type="EMBL" id="AGBW02004376">
    <property type="protein sequence ID" value="OWR55430.1"/>
    <property type="molecule type" value="Genomic_DNA"/>
</dbReference>
<proteinExistence type="predicted"/>
<protein>
    <submittedName>
        <fullName evidence="1">Ras-related protein Rac1 isoform 1</fullName>
    </submittedName>
</protein>
<gene>
    <name evidence="1" type="ORF">KGM_210795A</name>
</gene>
<comment type="caution">
    <text evidence="1">The sequence shown here is derived from an EMBL/GenBank/DDBJ whole genome shotgun (WGS) entry which is preliminary data.</text>
</comment>
<sequence>MQAIKCVVVGDG</sequence>
<feature type="non-terminal residue" evidence="1">
    <location>
        <position position="12"/>
    </location>
</feature>
<reference evidence="1 2" key="1">
    <citation type="journal article" date="2011" name="Cell">
        <title>The monarch butterfly genome yields insights into long-distance migration.</title>
        <authorList>
            <person name="Zhan S."/>
            <person name="Merlin C."/>
            <person name="Boore J.L."/>
            <person name="Reppert S.M."/>
        </authorList>
    </citation>
    <scope>NUCLEOTIDE SEQUENCE [LARGE SCALE GENOMIC DNA]</scope>
    <source>
        <strain evidence="1">F-2</strain>
    </source>
</reference>
<accession>A0A212FP08</accession>
<name>A0A212FP08_DANPL</name>
<dbReference type="InParanoid" id="A0A212FP08"/>